<evidence type="ECO:0000313" key="2">
    <source>
        <dbReference type="Proteomes" id="UP000281549"/>
    </source>
</evidence>
<dbReference type="EMBL" id="ML007890">
    <property type="protein sequence ID" value="RKP15729.1"/>
    <property type="molecule type" value="Genomic_DNA"/>
</dbReference>
<organism evidence="1 2">
    <name type="scientific">Rozella allomycis (strain CSF55)</name>
    <dbReference type="NCBI Taxonomy" id="988480"/>
    <lineage>
        <taxon>Eukaryota</taxon>
        <taxon>Fungi</taxon>
        <taxon>Fungi incertae sedis</taxon>
        <taxon>Cryptomycota</taxon>
        <taxon>Cryptomycota incertae sedis</taxon>
        <taxon>Rozella</taxon>
    </lineage>
</organism>
<name>A0A4V1IYU0_ROZAC</name>
<gene>
    <name evidence="1" type="ORF">ROZALSC1DRAFT_26122</name>
</gene>
<evidence type="ECO:0000313" key="1">
    <source>
        <dbReference type="EMBL" id="RKP15729.1"/>
    </source>
</evidence>
<sequence>MFPLSQCDRVRVFGSKYPRKREDLNDMNLALLTHAQFQMLMSQESLTIAIPPRPYTFTRSFAGPATRVGRRTNGIPVPLIRDTNFENPLKWYRDCFHRLYSATKSPSHECTFFNEKLKLKDLDIDISVLEKNILDHFGLKDKKVFEKYKSGNQDNEIEIGNIQI</sequence>
<dbReference type="AlphaFoldDB" id="A0A4V1IYU0"/>
<proteinExistence type="predicted"/>
<dbReference type="Proteomes" id="UP000281549">
    <property type="component" value="Unassembled WGS sequence"/>
</dbReference>
<accession>A0A4V1IYU0</accession>
<feature type="non-terminal residue" evidence="1">
    <location>
        <position position="164"/>
    </location>
</feature>
<protein>
    <submittedName>
        <fullName evidence="1">Uncharacterized protein</fullName>
    </submittedName>
</protein>
<reference evidence="2" key="1">
    <citation type="journal article" date="2018" name="Nat. Microbiol.">
        <title>Leveraging single-cell genomics to expand the fungal tree of life.</title>
        <authorList>
            <person name="Ahrendt S.R."/>
            <person name="Quandt C.A."/>
            <person name="Ciobanu D."/>
            <person name="Clum A."/>
            <person name="Salamov A."/>
            <person name="Andreopoulos B."/>
            <person name="Cheng J.F."/>
            <person name="Woyke T."/>
            <person name="Pelin A."/>
            <person name="Henrissat B."/>
            <person name="Reynolds N.K."/>
            <person name="Benny G.L."/>
            <person name="Smith M.E."/>
            <person name="James T.Y."/>
            <person name="Grigoriev I.V."/>
        </authorList>
    </citation>
    <scope>NUCLEOTIDE SEQUENCE [LARGE SCALE GENOMIC DNA]</scope>
    <source>
        <strain evidence="2">CSF55</strain>
    </source>
</reference>